<dbReference type="Pfam" id="PF00528">
    <property type="entry name" value="BPD_transp_1"/>
    <property type="match status" value="1"/>
</dbReference>
<evidence type="ECO:0000256" key="3">
    <source>
        <dbReference type="ARBA" id="ARBA00022475"/>
    </source>
</evidence>
<evidence type="ECO:0000256" key="5">
    <source>
        <dbReference type="ARBA" id="ARBA00022989"/>
    </source>
</evidence>
<proteinExistence type="inferred from homology"/>
<evidence type="ECO:0000259" key="8">
    <source>
        <dbReference type="PROSITE" id="PS50928"/>
    </source>
</evidence>
<dbReference type="EMBL" id="VYDA01000332">
    <property type="protein sequence ID" value="MYH61867.1"/>
    <property type="molecule type" value="Genomic_DNA"/>
</dbReference>
<evidence type="ECO:0000256" key="1">
    <source>
        <dbReference type="ARBA" id="ARBA00004651"/>
    </source>
</evidence>
<keyword evidence="4 7" id="KW-0812">Transmembrane</keyword>
<feature type="transmembrane region" description="Helical" evidence="7">
    <location>
        <begin position="143"/>
        <end position="160"/>
    </location>
</feature>
<feature type="domain" description="ABC transmembrane type-1" evidence="8">
    <location>
        <begin position="75"/>
        <end position="264"/>
    </location>
</feature>
<dbReference type="PROSITE" id="PS50928">
    <property type="entry name" value="ABC_TM1"/>
    <property type="match status" value="1"/>
</dbReference>
<feature type="transmembrane region" description="Helical" evidence="7">
    <location>
        <begin position="75"/>
        <end position="98"/>
    </location>
</feature>
<dbReference type="GO" id="GO:0055085">
    <property type="term" value="P:transmembrane transport"/>
    <property type="evidence" value="ECO:0007669"/>
    <property type="project" value="InterPro"/>
</dbReference>
<dbReference type="AlphaFoldDB" id="A0A6B1G0H0"/>
<keyword evidence="5 7" id="KW-1133">Transmembrane helix</keyword>
<dbReference type="Gene3D" id="1.10.3720.10">
    <property type="entry name" value="MetI-like"/>
    <property type="match status" value="1"/>
</dbReference>
<comment type="similarity">
    <text evidence="7">Belongs to the binding-protein-dependent transport system permease family.</text>
</comment>
<feature type="transmembrane region" description="Helical" evidence="7">
    <location>
        <begin position="193"/>
        <end position="210"/>
    </location>
</feature>
<organism evidence="9">
    <name type="scientific">Caldilineaceae bacterium SB0675_bin_29</name>
    <dbReference type="NCBI Taxonomy" id="2605266"/>
    <lineage>
        <taxon>Bacteria</taxon>
        <taxon>Bacillati</taxon>
        <taxon>Chloroflexota</taxon>
        <taxon>Caldilineae</taxon>
        <taxon>Caldilineales</taxon>
        <taxon>Caldilineaceae</taxon>
    </lineage>
</organism>
<feature type="transmembrane region" description="Helical" evidence="7">
    <location>
        <begin position="12"/>
        <end position="35"/>
    </location>
</feature>
<evidence type="ECO:0000313" key="9">
    <source>
        <dbReference type="EMBL" id="MYH61867.1"/>
    </source>
</evidence>
<keyword evidence="6 7" id="KW-0472">Membrane</keyword>
<dbReference type="InterPro" id="IPR000515">
    <property type="entry name" value="MetI-like"/>
</dbReference>
<dbReference type="PANTHER" id="PTHR43744:SF12">
    <property type="entry name" value="ABC TRANSPORTER PERMEASE PROTEIN MG189-RELATED"/>
    <property type="match status" value="1"/>
</dbReference>
<comment type="caution">
    <text evidence="9">The sequence shown here is derived from an EMBL/GenBank/DDBJ whole genome shotgun (WGS) entry which is preliminary data.</text>
</comment>
<dbReference type="PANTHER" id="PTHR43744">
    <property type="entry name" value="ABC TRANSPORTER PERMEASE PROTEIN MG189-RELATED-RELATED"/>
    <property type="match status" value="1"/>
</dbReference>
<evidence type="ECO:0000256" key="2">
    <source>
        <dbReference type="ARBA" id="ARBA00022448"/>
    </source>
</evidence>
<comment type="subcellular location">
    <subcellularLocation>
        <location evidence="1 7">Cell membrane</location>
        <topology evidence="1 7">Multi-pass membrane protein</topology>
    </subcellularLocation>
</comment>
<dbReference type="GO" id="GO:0005886">
    <property type="term" value="C:plasma membrane"/>
    <property type="evidence" value="ECO:0007669"/>
    <property type="project" value="UniProtKB-SubCell"/>
</dbReference>
<evidence type="ECO:0000256" key="7">
    <source>
        <dbReference type="RuleBase" id="RU363032"/>
    </source>
</evidence>
<feature type="transmembrane region" description="Helical" evidence="7">
    <location>
        <begin position="110"/>
        <end position="137"/>
    </location>
</feature>
<dbReference type="SUPFAM" id="SSF161098">
    <property type="entry name" value="MetI-like"/>
    <property type="match status" value="1"/>
</dbReference>
<sequence>MRTSPKLWSRIEAVAAHLFLAGALLYMSIPFLWMIGASLKKQSEIFRNPPTFIPDELVFGNYVNLFVEFDFLRHFLNSTFLAVVHTLLYLFFCSLAGYAFAKYEFRLKNLLFLLLLGSMMVPGYTLFVPLFVLAIRLKLVDSYIGVLLPGIVGAFGIFFMKQNMESIPDELLDAARIDGTTEFGAFWRVARPLAAPAMAVLAVLAFLNSWNDFVWPLVILRTRELQTLPVILAGMVGTYRMEYGIVMAGSFLSALPVLILFTSMQRNFMQGLTVGALRG</sequence>
<keyword evidence="3" id="KW-1003">Cell membrane</keyword>
<reference evidence="9" key="1">
    <citation type="submission" date="2019-09" db="EMBL/GenBank/DDBJ databases">
        <title>Characterisation of the sponge microbiome using genome-centric metagenomics.</title>
        <authorList>
            <person name="Engelberts J.P."/>
            <person name="Robbins S.J."/>
            <person name="De Goeij J.M."/>
            <person name="Aranda M."/>
            <person name="Bell S.C."/>
            <person name="Webster N.S."/>
        </authorList>
    </citation>
    <scope>NUCLEOTIDE SEQUENCE</scope>
    <source>
        <strain evidence="9">SB0675_bin_29</strain>
    </source>
</reference>
<dbReference type="CDD" id="cd06261">
    <property type="entry name" value="TM_PBP2"/>
    <property type="match status" value="1"/>
</dbReference>
<name>A0A6B1G0H0_9CHLR</name>
<evidence type="ECO:0000256" key="4">
    <source>
        <dbReference type="ARBA" id="ARBA00022692"/>
    </source>
</evidence>
<protein>
    <submittedName>
        <fullName evidence="9">Carbohydrate ABC transporter permease</fullName>
    </submittedName>
</protein>
<dbReference type="InterPro" id="IPR035906">
    <property type="entry name" value="MetI-like_sf"/>
</dbReference>
<keyword evidence="2 7" id="KW-0813">Transport</keyword>
<feature type="transmembrane region" description="Helical" evidence="7">
    <location>
        <begin position="243"/>
        <end position="261"/>
    </location>
</feature>
<evidence type="ECO:0000256" key="6">
    <source>
        <dbReference type="ARBA" id="ARBA00023136"/>
    </source>
</evidence>
<gene>
    <name evidence="9" type="ORF">F4148_08905</name>
</gene>
<accession>A0A6B1G0H0</accession>